<evidence type="ECO:0000259" key="13">
    <source>
        <dbReference type="PROSITE" id="PS51217"/>
    </source>
</evidence>
<dbReference type="Pfam" id="PF21196">
    <property type="entry name" value="PcrA_UvrD_tudor"/>
    <property type="match status" value="1"/>
</dbReference>
<dbReference type="InterPro" id="IPR014016">
    <property type="entry name" value="UvrD-like_ATP-bd"/>
</dbReference>
<dbReference type="PANTHER" id="PTHR11070">
    <property type="entry name" value="UVRD / RECB / PCRA DNA HELICASE FAMILY MEMBER"/>
    <property type="match status" value="1"/>
</dbReference>
<organism evidence="14 15">
    <name type="scientific">Methylomusa anaerophila</name>
    <dbReference type="NCBI Taxonomy" id="1930071"/>
    <lineage>
        <taxon>Bacteria</taxon>
        <taxon>Bacillati</taxon>
        <taxon>Bacillota</taxon>
        <taxon>Negativicutes</taxon>
        <taxon>Selenomonadales</taxon>
        <taxon>Sporomusaceae</taxon>
        <taxon>Methylomusa</taxon>
    </lineage>
</organism>
<dbReference type="EC" id="5.6.2.4" evidence="11"/>
<dbReference type="PROSITE" id="PS51198">
    <property type="entry name" value="UVRD_HELICASE_ATP_BIND"/>
    <property type="match status" value="1"/>
</dbReference>
<dbReference type="Proteomes" id="UP000276437">
    <property type="component" value="Chromosome"/>
</dbReference>
<evidence type="ECO:0000256" key="7">
    <source>
        <dbReference type="ARBA" id="ARBA00023235"/>
    </source>
</evidence>
<dbReference type="GO" id="GO:0000725">
    <property type="term" value="P:recombinational repair"/>
    <property type="evidence" value="ECO:0007669"/>
    <property type="project" value="TreeGrafter"/>
</dbReference>
<dbReference type="FunFam" id="1.10.10.160:FF:000001">
    <property type="entry name" value="ATP-dependent DNA helicase"/>
    <property type="match status" value="1"/>
</dbReference>
<dbReference type="InterPro" id="IPR013986">
    <property type="entry name" value="DExx_box_DNA_helicase_dom_sf"/>
</dbReference>
<gene>
    <name evidence="14" type="primary">pcrA_1</name>
    <name evidence="14" type="ORF">MAMMFC1_03067</name>
</gene>
<evidence type="ECO:0000256" key="4">
    <source>
        <dbReference type="ARBA" id="ARBA00022806"/>
    </source>
</evidence>
<evidence type="ECO:0000256" key="9">
    <source>
        <dbReference type="ARBA" id="ARBA00048988"/>
    </source>
</evidence>
<dbReference type="EMBL" id="AP018449">
    <property type="protein sequence ID" value="BBB92374.1"/>
    <property type="molecule type" value="Genomic_DNA"/>
</dbReference>
<evidence type="ECO:0000256" key="5">
    <source>
        <dbReference type="ARBA" id="ARBA00022840"/>
    </source>
</evidence>
<dbReference type="GO" id="GO:0009314">
    <property type="term" value="P:response to radiation"/>
    <property type="evidence" value="ECO:0007669"/>
    <property type="project" value="UniProtKB-ARBA"/>
</dbReference>
<dbReference type="GO" id="GO:0033202">
    <property type="term" value="C:DNA helicase complex"/>
    <property type="evidence" value="ECO:0007669"/>
    <property type="project" value="TreeGrafter"/>
</dbReference>
<keyword evidence="7" id="KW-0413">Isomerase</keyword>
<dbReference type="AlphaFoldDB" id="A0A348AMS6"/>
<dbReference type="RefSeq" id="WP_126309271.1">
    <property type="nucleotide sequence ID" value="NZ_AP018449.1"/>
</dbReference>
<dbReference type="InterPro" id="IPR027417">
    <property type="entry name" value="P-loop_NTPase"/>
</dbReference>
<protein>
    <recommendedName>
        <fullName evidence="11">ATP-dependent DNA helicase</fullName>
        <ecNumber evidence="11">5.6.2.4</ecNumber>
    </recommendedName>
</protein>
<dbReference type="GO" id="GO:0005524">
    <property type="term" value="F:ATP binding"/>
    <property type="evidence" value="ECO:0007669"/>
    <property type="project" value="UniProtKB-UniRule"/>
</dbReference>
<dbReference type="Pfam" id="PF13361">
    <property type="entry name" value="UvrD_C"/>
    <property type="match status" value="1"/>
</dbReference>
<dbReference type="Pfam" id="PF00580">
    <property type="entry name" value="UvrD-helicase"/>
    <property type="match status" value="1"/>
</dbReference>
<accession>A0A348AMS6</accession>
<feature type="domain" description="UvrD-like helicase ATP-binding" evidence="12">
    <location>
        <begin position="6"/>
        <end position="285"/>
    </location>
</feature>
<evidence type="ECO:0000256" key="10">
    <source>
        <dbReference type="PROSITE-ProRule" id="PRU00560"/>
    </source>
</evidence>
<dbReference type="GO" id="GO:0005829">
    <property type="term" value="C:cytosol"/>
    <property type="evidence" value="ECO:0007669"/>
    <property type="project" value="TreeGrafter"/>
</dbReference>
<dbReference type="GO" id="GO:0003677">
    <property type="term" value="F:DNA binding"/>
    <property type="evidence" value="ECO:0007669"/>
    <property type="project" value="UniProtKB-KW"/>
</dbReference>
<keyword evidence="4 10" id="KW-0347">Helicase</keyword>
<dbReference type="GO" id="GO:0006260">
    <property type="term" value="P:DNA replication"/>
    <property type="evidence" value="ECO:0007669"/>
    <property type="project" value="InterPro"/>
</dbReference>
<reference evidence="14 15" key="1">
    <citation type="journal article" date="2018" name="Int. J. Syst. Evol. Microbiol.">
        <title>Methylomusa anaerophila gen. nov., sp. nov., an anaerobic methanol-utilizing bacterium isolated from a microbial fuel cell.</title>
        <authorList>
            <person name="Amano N."/>
            <person name="Yamamuro A."/>
            <person name="Miyahara M."/>
            <person name="Kouzuma A."/>
            <person name="Abe T."/>
            <person name="Watanabe K."/>
        </authorList>
    </citation>
    <scope>NUCLEOTIDE SEQUENCE [LARGE SCALE GENOMIC DNA]</scope>
    <source>
        <strain evidence="14 15">MMFC1</strain>
    </source>
</reference>
<keyword evidence="15" id="KW-1185">Reference proteome</keyword>
<feature type="domain" description="UvrD-like helicase C-terminal" evidence="13">
    <location>
        <begin position="286"/>
        <end position="561"/>
    </location>
</feature>
<dbReference type="NCBIfam" id="TIGR01073">
    <property type="entry name" value="pcrA"/>
    <property type="match status" value="1"/>
</dbReference>
<dbReference type="Gene3D" id="1.10.486.10">
    <property type="entry name" value="PCRA, domain 4"/>
    <property type="match status" value="1"/>
</dbReference>
<name>A0A348AMS6_9FIRM</name>
<evidence type="ECO:0000256" key="8">
    <source>
        <dbReference type="ARBA" id="ARBA00034617"/>
    </source>
</evidence>
<evidence type="ECO:0000313" key="15">
    <source>
        <dbReference type="Proteomes" id="UP000276437"/>
    </source>
</evidence>
<dbReference type="OrthoDB" id="9810135at2"/>
<evidence type="ECO:0000256" key="1">
    <source>
        <dbReference type="ARBA" id="ARBA00009922"/>
    </source>
</evidence>
<keyword evidence="5 10" id="KW-0067">ATP-binding</keyword>
<comment type="catalytic activity">
    <reaction evidence="8">
        <text>Couples ATP hydrolysis with the unwinding of duplex DNA by translocating in the 3'-5' direction.</text>
        <dbReference type="EC" id="5.6.2.4"/>
    </reaction>
</comment>
<comment type="similarity">
    <text evidence="1 11">Belongs to the helicase family. UvrD subfamily.</text>
</comment>
<dbReference type="InterPro" id="IPR000212">
    <property type="entry name" value="DNA_helicase_UvrD/REP"/>
</dbReference>
<evidence type="ECO:0000313" key="14">
    <source>
        <dbReference type="EMBL" id="BBB92374.1"/>
    </source>
</evidence>
<dbReference type="PANTHER" id="PTHR11070:SF2">
    <property type="entry name" value="ATP-DEPENDENT DNA HELICASE SRS2"/>
    <property type="match status" value="1"/>
</dbReference>
<dbReference type="GO" id="GO:0043138">
    <property type="term" value="F:3'-5' DNA helicase activity"/>
    <property type="evidence" value="ECO:0007669"/>
    <property type="project" value="UniProtKB-EC"/>
</dbReference>
<dbReference type="KEGG" id="mana:MAMMFC1_03067"/>
<evidence type="ECO:0000256" key="6">
    <source>
        <dbReference type="ARBA" id="ARBA00023125"/>
    </source>
</evidence>
<comment type="catalytic activity">
    <reaction evidence="9 11">
        <text>ATP + H2O = ADP + phosphate + H(+)</text>
        <dbReference type="Rhea" id="RHEA:13065"/>
        <dbReference type="ChEBI" id="CHEBI:15377"/>
        <dbReference type="ChEBI" id="CHEBI:15378"/>
        <dbReference type="ChEBI" id="CHEBI:30616"/>
        <dbReference type="ChEBI" id="CHEBI:43474"/>
        <dbReference type="ChEBI" id="CHEBI:456216"/>
        <dbReference type="EC" id="5.6.2.4"/>
    </reaction>
</comment>
<dbReference type="InterPro" id="IPR014017">
    <property type="entry name" value="DNA_helicase_UvrD-like_C"/>
</dbReference>
<dbReference type="GO" id="GO:0016887">
    <property type="term" value="F:ATP hydrolysis activity"/>
    <property type="evidence" value="ECO:0007669"/>
    <property type="project" value="RHEA"/>
</dbReference>
<dbReference type="CDD" id="cd17932">
    <property type="entry name" value="DEXQc_UvrD"/>
    <property type="match status" value="1"/>
</dbReference>
<feature type="binding site" evidence="10">
    <location>
        <begin position="27"/>
        <end position="34"/>
    </location>
    <ligand>
        <name>ATP</name>
        <dbReference type="ChEBI" id="CHEBI:30616"/>
    </ligand>
</feature>
<keyword evidence="2 10" id="KW-0547">Nucleotide-binding</keyword>
<evidence type="ECO:0000259" key="12">
    <source>
        <dbReference type="PROSITE" id="PS51198"/>
    </source>
</evidence>
<evidence type="ECO:0000256" key="2">
    <source>
        <dbReference type="ARBA" id="ARBA00022741"/>
    </source>
</evidence>
<dbReference type="Gene3D" id="1.10.10.160">
    <property type="match status" value="1"/>
</dbReference>
<dbReference type="SUPFAM" id="SSF52540">
    <property type="entry name" value="P-loop containing nucleoside triphosphate hydrolases"/>
    <property type="match status" value="1"/>
</dbReference>
<dbReference type="FunFam" id="1.10.486.10:FF:000003">
    <property type="entry name" value="ATP-dependent DNA helicase"/>
    <property type="match status" value="1"/>
</dbReference>
<keyword evidence="3 10" id="KW-0378">Hydrolase</keyword>
<proteinExistence type="inferred from homology"/>
<dbReference type="Gene3D" id="3.40.50.300">
    <property type="entry name" value="P-loop containing nucleotide triphosphate hydrolases"/>
    <property type="match status" value="2"/>
</dbReference>
<sequence>MQNIFKRMNPAQQEAIAHINGPLLVLAGAGSGKTRVLTSRIAYLLSQGVAPYHILAITFTNKAAAEMKERVAALVGPVAKDIWLSTFHAFCAKFLRLEIEYLGGYNRNFVIYDAADSQALIKNCLKELNLDDKQFTPNGVQAAISNAKNALLAVQGFTNQADNFYALKVAEVYKLYQHKLKANNALDFDDLLLLSVDLLEYNATIREKYQNKFQYILIDEYQDTNQAQYLLAKMLAAKYRNICVVGDVDQSIYAWRGANIRNIMDFEADYPEAKVIKLEQNYRSTQNILDAANAVIENNLDRKPKSLWTENEAGEPITCYMADDERDEARYIVDTITRLNTVYNTSYGGMAVLYRTNAQSRVIEESLVKYGIPYTMVGGLKFYDRKEVKDILAYLRVLFNPADAVSLLRIINVPRRGIGDTTIGKLVEYATGNNVALFDAVSNPDLVPGLTARARGQLESLAELIFTLMSYQNTMLVAEIVEKVMKETGYLAELENEDTPQAEARIENLKEFISVAKEFAGSEVENNLENFLSHVALVTDADTAQTGDERVTLMTLHSAKGLEFPIVFLAGLEEGIFPHVRTMMDEGDVEEERRLCYVGITRARRKLYVSYARQRMIYGNTVTYSPSRFLAEIPSHLMERFAPARPAFPAYQRPTQSNYQLNPTAGVSRAPHKKPELTVLKSPVPSPARPREMNWKAGEKVYHAKWGNGTIVEVKGKGASQELKIAFPNQGIKQLLAQIAPISRV</sequence>
<dbReference type="InterPro" id="IPR005751">
    <property type="entry name" value="ATP-dep_DNA_helicase_PcrA"/>
</dbReference>
<evidence type="ECO:0000256" key="11">
    <source>
        <dbReference type="RuleBase" id="RU364053"/>
    </source>
</evidence>
<dbReference type="CDD" id="cd18807">
    <property type="entry name" value="SF1_C_UvrD"/>
    <property type="match status" value="1"/>
</dbReference>
<dbReference type="PROSITE" id="PS51217">
    <property type="entry name" value="UVRD_HELICASE_CTER"/>
    <property type="match status" value="1"/>
</dbReference>
<evidence type="ECO:0000256" key="3">
    <source>
        <dbReference type="ARBA" id="ARBA00022801"/>
    </source>
</evidence>
<keyword evidence="6 11" id="KW-0238">DNA-binding</keyword>